<dbReference type="CDD" id="cd18870">
    <property type="entry name" value="NUDIX_AcylCoAdiphos_Nudt19"/>
    <property type="match status" value="1"/>
</dbReference>
<protein>
    <submittedName>
        <fullName evidence="4">NUDIX hydrolase</fullName>
    </submittedName>
</protein>
<sequence length="170" mass="18743">MTARPLRPRPAASLVVTDARGHVLMGRRPAQSRFAPDAWVFPGGRVDPVDGRSAHDRFAQAAVRETREETGLRIAAEALVPLGRAITPNGSPIRFDARFFLAPAPAHDTALVTNGEFIELAWLPLVQARRLPLMDVTELMLDEAVARLAGEQRRPLLLTYRRGVARVTRP</sequence>
<dbReference type="InterPro" id="IPR000086">
    <property type="entry name" value="NUDIX_hydrolase_dom"/>
</dbReference>
<keyword evidence="2 4" id="KW-0378">Hydrolase</keyword>
<dbReference type="Gene3D" id="3.90.79.10">
    <property type="entry name" value="Nucleoside Triphosphate Pyrophosphohydrolase"/>
    <property type="match status" value="2"/>
</dbReference>
<proteinExistence type="predicted"/>
<dbReference type="OrthoDB" id="7183442at2"/>
<dbReference type="Pfam" id="PF00293">
    <property type="entry name" value="NUDIX"/>
    <property type="match status" value="1"/>
</dbReference>
<accession>A0A418WAY7</accession>
<dbReference type="EMBL" id="QYUK01000011">
    <property type="protein sequence ID" value="RJF87211.1"/>
    <property type="molecule type" value="Genomic_DNA"/>
</dbReference>
<comment type="caution">
    <text evidence="4">The sequence shown here is derived from an EMBL/GenBank/DDBJ whole genome shotgun (WGS) entry which is preliminary data.</text>
</comment>
<dbReference type="PANTHER" id="PTHR43046">
    <property type="entry name" value="GDP-MANNOSE MANNOSYL HYDROLASE"/>
    <property type="match status" value="1"/>
</dbReference>
<organism evidence="4 5">
    <name type="scientific">Oleomonas cavernae</name>
    <dbReference type="NCBI Taxonomy" id="2320859"/>
    <lineage>
        <taxon>Bacteria</taxon>
        <taxon>Pseudomonadati</taxon>
        <taxon>Pseudomonadota</taxon>
        <taxon>Alphaproteobacteria</taxon>
        <taxon>Acetobacterales</taxon>
        <taxon>Acetobacteraceae</taxon>
        <taxon>Oleomonas</taxon>
    </lineage>
</organism>
<dbReference type="GO" id="GO:0016787">
    <property type="term" value="F:hydrolase activity"/>
    <property type="evidence" value="ECO:0007669"/>
    <property type="project" value="UniProtKB-KW"/>
</dbReference>
<reference evidence="4 5" key="1">
    <citation type="submission" date="2018-09" db="EMBL/GenBank/DDBJ databases">
        <authorList>
            <person name="Zhu H."/>
        </authorList>
    </citation>
    <scope>NUCLEOTIDE SEQUENCE [LARGE SCALE GENOMIC DNA]</scope>
    <source>
        <strain evidence="4 5">K1W22B-8</strain>
    </source>
</reference>
<comment type="cofactor">
    <cofactor evidence="1">
        <name>Mg(2+)</name>
        <dbReference type="ChEBI" id="CHEBI:18420"/>
    </cofactor>
</comment>
<dbReference type="SUPFAM" id="SSF55811">
    <property type="entry name" value="Nudix"/>
    <property type="match status" value="1"/>
</dbReference>
<feature type="domain" description="Nudix hydrolase" evidence="3">
    <location>
        <begin position="6"/>
        <end position="147"/>
    </location>
</feature>
<dbReference type="PROSITE" id="PS51462">
    <property type="entry name" value="NUDIX"/>
    <property type="match status" value="1"/>
</dbReference>
<evidence type="ECO:0000313" key="4">
    <source>
        <dbReference type="EMBL" id="RJF87211.1"/>
    </source>
</evidence>
<evidence type="ECO:0000313" key="5">
    <source>
        <dbReference type="Proteomes" id="UP000284605"/>
    </source>
</evidence>
<name>A0A418WAY7_9PROT</name>
<dbReference type="InterPro" id="IPR015797">
    <property type="entry name" value="NUDIX_hydrolase-like_dom_sf"/>
</dbReference>
<dbReference type="Proteomes" id="UP000284605">
    <property type="component" value="Unassembled WGS sequence"/>
</dbReference>
<gene>
    <name evidence="4" type="ORF">D3874_09370</name>
</gene>
<dbReference type="RefSeq" id="WP_119777853.1">
    <property type="nucleotide sequence ID" value="NZ_QYUK01000011.1"/>
</dbReference>
<keyword evidence="5" id="KW-1185">Reference proteome</keyword>
<evidence type="ECO:0000256" key="2">
    <source>
        <dbReference type="ARBA" id="ARBA00022801"/>
    </source>
</evidence>
<dbReference type="PANTHER" id="PTHR43046:SF14">
    <property type="entry name" value="MUTT_NUDIX FAMILY PROTEIN"/>
    <property type="match status" value="1"/>
</dbReference>
<dbReference type="AlphaFoldDB" id="A0A418WAY7"/>
<evidence type="ECO:0000259" key="3">
    <source>
        <dbReference type="PROSITE" id="PS51462"/>
    </source>
</evidence>
<evidence type="ECO:0000256" key="1">
    <source>
        <dbReference type="ARBA" id="ARBA00001946"/>
    </source>
</evidence>